<dbReference type="NCBIfam" id="TIGR04183">
    <property type="entry name" value="Por_Secre_tail"/>
    <property type="match status" value="1"/>
</dbReference>
<protein>
    <submittedName>
        <fullName evidence="4">T9SS type A sorting domain-containing protein</fullName>
    </submittedName>
</protein>
<comment type="caution">
    <text evidence="4">The sequence shown here is derived from an EMBL/GenBank/DDBJ whole genome shotgun (WGS) entry which is preliminary data.</text>
</comment>
<keyword evidence="5" id="KW-1185">Reference proteome</keyword>
<dbReference type="NCBIfam" id="TIGR02608">
    <property type="entry name" value="delta_60_rpt"/>
    <property type="match status" value="6"/>
</dbReference>
<dbReference type="EMBL" id="JBBYHR010000005">
    <property type="protein sequence ID" value="MEL1244870.1"/>
    <property type="molecule type" value="Genomic_DNA"/>
</dbReference>
<dbReference type="RefSeq" id="WP_341697183.1">
    <property type="nucleotide sequence ID" value="NZ_JBBYHR010000005.1"/>
</dbReference>
<evidence type="ECO:0000313" key="4">
    <source>
        <dbReference type="EMBL" id="MEL1244870.1"/>
    </source>
</evidence>
<proteinExistence type="predicted"/>
<feature type="chain" id="PRO_5047535873" evidence="2">
    <location>
        <begin position="18"/>
        <end position="518"/>
    </location>
</feature>
<dbReference type="InterPro" id="IPR013431">
    <property type="entry name" value="Delta_60_rpt"/>
</dbReference>
<feature type="domain" description="Secretion system C-terminal sorting" evidence="3">
    <location>
        <begin position="448"/>
        <end position="516"/>
    </location>
</feature>
<evidence type="ECO:0000313" key="5">
    <source>
        <dbReference type="Proteomes" id="UP001464555"/>
    </source>
</evidence>
<accession>A0ABU9HY80</accession>
<dbReference type="Proteomes" id="UP001464555">
    <property type="component" value="Unassembled WGS sequence"/>
</dbReference>
<dbReference type="Pfam" id="PF17164">
    <property type="entry name" value="DUF5122"/>
    <property type="match status" value="5"/>
</dbReference>
<dbReference type="PANTHER" id="PTHR42754:SF1">
    <property type="entry name" value="LIPOPROTEIN"/>
    <property type="match status" value="1"/>
</dbReference>
<gene>
    <name evidence="4" type="ORF">AAEO56_11400</name>
</gene>
<organism evidence="4 5">
    <name type="scientific">Flavobacterium arundinis</name>
    <dbReference type="NCBI Taxonomy" id="3139143"/>
    <lineage>
        <taxon>Bacteria</taxon>
        <taxon>Pseudomonadati</taxon>
        <taxon>Bacteroidota</taxon>
        <taxon>Flavobacteriia</taxon>
        <taxon>Flavobacteriales</taxon>
        <taxon>Flavobacteriaceae</taxon>
        <taxon>Flavobacterium</taxon>
    </lineage>
</organism>
<reference evidence="4 5" key="1">
    <citation type="submission" date="2024-04" db="EMBL/GenBank/DDBJ databases">
        <title>Flavobacterium sp. DGU11 16S ribosomal RNA gene Genome sequencing and assembly.</title>
        <authorList>
            <person name="Park S."/>
        </authorList>
    </citation>
    <scope>NUCLEOTIDE SEQUENCE [LARGE SCALE GENOMIC DNA]</scope>
    <source>
        <strain evidence="4 5">DGU11</strain>
    </source>
</reference>
<evidence type="ECO:0000259" key="3">
    <source>
        <dbReference type="Pfam" id="PF18962"/>
    </source>
</evidence>
<name>A0ABU9HY80_9FLAO</name>
<dbReference type="SUPFAM" id="SSF101898">
    <property type="entry name" value="NHL repeat"/>
    <property type="match status" value="1"/>
</dbReference>
<dbReference type="InterPro" id="IPR026444">
    <property type="entry name" value="Secre_tail"/>
</dbReference>
<keyword evidence="1 2" id="KW-0732">Signal</keyword>
<feature type="signal peptide" evidence="2">
    <location>
        <begin position="1"/>
        <end position="17"/>
    </location>
</feature>
<sequence>MKKILLPLLCAPIVALAQPGSFDTSFAGTGKKSLYVQEQMTRAYRIAALPGGAVLTAGFNYSQDYNGAFLGAFVNKHLENGNADTSFGNNGIVYFGNPSALNCFITGLKAQPDGKIMVSGSINGQGEVRRLNADGSPDTTFGSNGVVSPGLQYISCMAIAPNGKIVAVGQYWNGVINVYQVHRYNPDGTPDTTFGNNGMMHADVTSYKFDLALDVLVQPDNKIVIAGESYLDMKNAVVSRFNEDGSPDTTFANSGVAIVPLSPDEGNGSFQEIAMQPDGKLVAAGYAIGLTGTGGYNSNSPAVVRLNANGAPDSTFGTNGKVILPTVYNANDQFTSLHLQSNGKILAGGNASYPYPYIRTSYYMTRFNGNGETDTDFGENGRLLFDFTNSEGDYLNYLEDITQTEDGRILTAGFTGISSTDEMKMIICRFRNDDTASVKGSQLPAFMVYPNPVTEVVNIPLPAGTCATKVYNMQGQVVFSQMREGFTGSISLSGLAAGSYILSVVSDSGTASQKIVKL</sequence>
<dbReference type="PANTHER" id="PTHR42754">
    <property type="entry name" value="ENDOGLUCANASE"/>
    <property type="match status" value="1"/>
</dbReference>
<evidence type="ECO:0000256" key="2">
    <source>
        <dbReference type="SAM" id="SignalP"/>
    </source>
</evidence>
<dbReference type="Pfam" id="PF18962">
    <property type="entry name" value="Por_Secre_tail"/>
    <property type="match status" value="1"/>
</dbReference>
<dbReference type="Gene3D" id="2.80.10.50">
    <property type="match status" value="2"/>
</dbReference>
<evidence type="ECO:0000256" key="1">
    <source>
        <dbReference type="ARBA" id="ARBA00022729"/>
    </source>
</evidence>